<dbReference type="GO" id="GO:0006537">
    <property type="term" value="P:glutamate biosynthetic process"/>
    <property type="evidence" value="ECO:0007669"/>
    <property type="project" value="InterPro"/>
</dbReference>
<dbReference type="PANTHER" id="PTHR43819">
    <property type="entry name" value="ARCHAEAL-TYPE GLUTAMATE SYNTHASE [NADPH]"/>
    <property type="match status" value="1"/>
</dbReference>
<dbReference type="CDD" id="cd02808">
    <property type="entry name" value="GltS_FMN"/>
    <property type="match status" value="1"/>
</dbReference>
<protein>
    <submittedName>
        <fullName evidence="3">FMN-binding glutamate synthase family protein</fullName>
    </submittedName>
</protein>
<evidence type="ECO:0000313" key="3">
    <source>
        <dbReference type="EMBL" id="QHA00548.1"/>
    </source>
</evidence>
<feature type="domain" description="Glutamate synthase" evidence="2">
    <location>
        <begin position="158"/>
        <end position="467"/>
    </location>
</feature>
<dbReference type="InterPro" id="IPR013785">
    <property type="entry name" value="Aldolase_TIM"/>
</dbReference>
<evidence type="ECO:0000259" key="2">
    <source>
        <dbReference type="Pfam" id="PF01645"/>
    </source>
</evidence>
<comment type="similarity">
    <text evidence="1">Belongs to the glutamate synthase family.</text>
</comment>
<accession>A0A857DIW2</accession>
<proteinExistence type="inferred from homology"/>
<dbReference type="Pfam" id="PF01645">
    <property type="entry name" value="Glu_synthase"/>
    <property type="match status" value="1"/>
</dbReference>
<dbReference type="EMBL" id="CP046996">
    <property type="protein sequence ID" value="QHA00548.1"/>
    <property type="molecule type" value="Genomic_DNA"/>
</dbReference>
<evidence type="ECO:0000256" key="1">
    <source>
        <dbReference type="ARBA" id="ARBA00009716"/>
    </source>
</evidence>
<name>A0A857DIW2_9FIRM</name>
<gene>
    <name evidence="3" type="ORF">GQ588_07845</name>
</gene>
<dbReference type="Gene3D" id="3.20.20.70">
    <property type="entry name" value="Aldolase class I"/>
    <property type="match status" value="1"/>
</dbReference>
<dbReference type="Proteomes" id="UP000430508">
    <property type="component" value="Chromosome"/>
</dbReference>
<organism evidence="3 4">
    <name type="scientific">Dehalobacter restrictus</name>
    <dbReference type="NCBI Taxonomy" id="55583"/>
    <lineage>
        <taxon>Bacteria</taxon>
        <taxon>Bacillati</taxon>
        <taxon>Bacillota</taxon>
        <taxon>Clostridia</taxon>
        <taxon>Eubacteriales</taxon>
        <taxon>Desulfitobacteriaceae</taxon>
        <taxon>Dehalobacter</taxon>
    </lineage>
</organism>
<dbReference type="PANTHER" id="PTHR43819:SF1">
    <property type="entry name" value="ARCHAEAL-TYPE GLUTAMATE SYNTHASE [NADPH]"/>
    <property type="match status" value="1"/>
</dbReference>
<dbReference type="SUPFAM" id="SSF51395">
    <property type="entry name" value="FMN-linked oxidoreductases"/>
    <property type="match status" value="1"/>
</dbReference>
<dbReference type="GO" id="GO:0015930">
    <property type="term" value="F:glutamate synthase activity"/>
    <property type="evidence" value="ECO:0007669"/>
    <property type="project" value="InterPro"/>
</dbReference>
<evidence type="ECO:0000313" key="4">
    <source>
        <dbReference type="Proteomes" id="UP000430508"/>
    </source>
</evidence>
<sequence>MNKDSRDFNFSFKSLCSIAAILTAGYAIGHHKEQKSLKIRRAKNRKIMLASLPLALITTGPLTRKLIQKNVAKAITILTTDEYGKNVMELWTAIHRAGVQNIVENNLRATQGTTINRPIGSSKRFDGFDNLMFVPPQMTMLSKSGETAVDMKVTLGPKSAKPLTVNIPLLISGMAYGIALSEPAKIALARGAKLAGTATNSGEGPYLKEERDEADKYILQIANWPWGLRTDQEIASADMLEVHISQGGQKGVFYVAPDEIKGKARKLMGLSRNQGISGLPAPPGVQSAADWPILVNNLRNKANGIPIALKLMATDKIEEDLGLAVDAGFDVIAVDGTQGGSLVSNPTMQDDFGIPSLHALVRAVRYLQNRGVREQISLIVSGGYFNPGNCLKALALGADAIYLGTVPLYALANKQHQKVIPWEPPTVLVSYASKYNKKLNINLSAERVSNVLRSMAVEMEQAIRGLGKASVKELNPSDLVALDTFSAELTGVKRAY</sequence>
<dbReference type="InterPro" id="IPR002932">
    <property type="entry name" value="Glu_synthdom"/>
</dbReference>
<dbReference type="AlphaFoldDB" id="A0A857DIW2"/>
<reference evidence="3 4" key="1">
    <citation type="submission" date="2019-12" db="EMBL/GenBank/DDBJ databases">
        <title>Sequence classification of anaerobic respiratory reductive dehalogenases: First we see many, then we see few.</title>
        <authorList>
            <person name="Molenda O."/>
            <person name="Puentes Jacome L.A."/>
            <person name="Cao X."/>
            <person name="Nesbo C.L."/>
            <person name="Tang S."/>
            <person name="Morson N."/>
            <person name="Patron J."/>
            <person name="Lomheim L."/>
            <person name="Wishart D.S."/>
            <person name="Edwards E.A."/>
        </authorList>
    </citation>
    <scope>NUCLEOTIDE SEQUENCE [LARGE SCALE GENOMIC DNA]</scope>
    <source>
        <strain evidence="3 4">12DCA</strain>
    </source>
</reference>
<dbReference type="RefSeq" id="WP_015042702.1">
    <property type="nucleotide sequence ID" value="NZ_CP046996.1"/>
</dbReference>